<feature type="signal peptide" evidence="1">
    <location>
        <begin position="1"/>
        <end position="24"/>
    </location>
</feature>
<evidence type="ECO:0000256" key="1">
    <source>
        <dbReference type="SAM" id="SignalP"/>
    </source>
</evidence>
<evidence type="ECO:0000313" key="3">
    <source>
        <dbReference type="Proteomes" id="UP001209878"/>
    </source>
</evidence>
<sequence>MSITSGLLTIVALVVVLRCSAVSGGTIWDAINNCLKEERNESMDAVQCVTTQMFVQLYLIRVYACGPCAYLFHCQAGLNAVIRCGNDDVARHLVTVVSECVDVALTMDYRAAVQHGRSGYDCEAAYGCRFRCRYSPSKGFCSKCA</sequence>
<feature type="chain" id="PRO_5042090746" evidence="1">
    <location>
        <begin position="25"/>
        <end position="145"/>
    </location>
</feature>
<keyword evidence="3" id="KW-1185">Reference proteome</keyword>
<gene>
    <name evidence="2" type="ORF">NP493_678g01013</name>
</gene>
<reference evidence="2" key="1">
    <citation type="journal article" date="2023" name="Mol. Biol. Evol.">
        <title>Third-Generation Sequencing Reveals the Adaptive Role of the Epigenome in Three Deep-Sea Polychaetes.</title>
        <authorList>
            <person name="Perez M."/>
            <person name="Aroh O."/>
            <person name="Sun Y."/>
            <person name="Lan Y."/>
            <person name="Juniper S.K."/>
            <person name="Young C.R."/>
            <person name="Angers B."/>
            <person name="Qian P.Y."/>
        </authorList>
    </citation>
    <scope>NUCLEOTIDE SEQUENCE</scope>
    <source>
        <strain evidence="2">R07B-5</strain>
    </source>
</reference>
<comment type="caution">
    <text evidence="2">The sequence shown here is derived from an EMBL/GenBank/DDBJ whole genome shotgun (WGS) entry which is preliminary data.</text>
</comment>
<protein>
    <submittedName>
        <fullName evidence="2">Uncharacterized protein</fullName>
    </submittedName>
</protein>
<proteinExistence type="predicted"/>
<dbReference type="AlphaFoldDB" id="A0AAD9KR75"/>
<name>A0AAD9KR75_RIDPI</name>
<dbReference type="EMBL" id="JAODUO010000678">
    <property type="protein sequence ID" value="KAK2176163.1"/>
    <property type="molecule type" value="Genomic_DNA"/>
</dbReference>
<accession>A0AAD9KR75</accession>
<keyword evidence="1" id="KW-0732">Signal</keyword>
<evidence type="ECO:0000313" key="2">
    <source>
        <dbReference type="EMBL" id="KAK2176163.1"/>
    </source>
</evidence>
<dbReference type="Proteomes" id="UP001209878">
    <property type="component" value="Unassembled WGS sequence"/>
</dbReference>
<organism evidence="2 3">
    <name type="scientific">Ridgeia piscesae</name>
    <name type="common">Tubeworm</name>
    <dbReference type="NCBI Taxonomy" id="27915"/>
    <lineage>
        <taxon>Eukaryota</taxon>
        <taxon>Metazoa</taxon>
        <taxon>Spiralia</taxon>
        <taxon>Lophotrochozoa</taxon>
        <taxon>Annelida</taxon>
        <taxon>Polychaeta</taxon>
        <taxon>Sedentaria</taxon>
        <taxon>Canalipalpata</taxon>
        <taxon>Sabellida</taxon>
        <taxon>Siboglinidae</taxon>
        <taxon>Ridgeia</taxon>
    </lineage>
</organism>